<dbReference type="EMBL" id="JAINDJ010000003">
    <property type="protein sequence ID" value="KAG9451883.1"/>
    <property type="molecule type" value="Genomic_DNA"/>
</dbReference>
<dbReference type="InterPro" id="IPR038944">
    <property type="entry name" value="OEP7-like"/>
</dbReference>
<dbReference type="AlphaFoldDB" id="A0AAV7ESR1"/>
<reference evidence="3 4" key="1">
    <citation type="submission" date="2021-07" db="EMBL/GenBank/DDBJ databases">
        <title>The Aristolochia fimbriata genome: insights into angiosperm evolution, floral development and chemical biosynthesis.</title>
        <authorList>
            <person name="Jiao Y."/>
        </authorList>
    </citation>
    <scope>NUCLEOTIDE SEQUENCE [LARGE SCALE GENOMIC DNA]</scope>
    <source>
        <strain evidence="3">IBCAS-2021</strain>
        <tissue evidence="3">Leaf</tissue>
    </source>
</reference>
<sequence>MAAVTSAVIAIVGLVLGWIAIEVACKPCLEKGREAIDRSLDPNYDPDDNEGNAAPLIRHVSCSSRSSPGLLHAGSPAKSGVRGRPAASARSPSTGGAPGFLTGAGSRHVAVQQSCYPENIINKSINTSLISKRLRTPGPENNLNKIYITFIKAAYIIRWTGEMSKLINEEIYRA</sequence>
<comment type="caution">
    <text evidence="3">The sequence shown here is derived from an EMBL/GenBank/DDBJ whole genome shotgun (WGS) entry which is preliminary data.</text>
</comment>
<name>A0AAV7ESR1_ARIFI</name>
<proteinExistence type="predicted"/>
<evidence type="ECO:0000256" key="2">
    <source>
        <dbReference type="SAM" id="SignalP"/>
    </source>
</evidence>
<evidence type="ECO:0000313" key="4">
    <source>
        <dbReference type="Proteomes" id="UP000825729"/>
    </source>
</evidence>
<feature type="region of interest" description="Disordered" evidence="1">
    <location>
        <begin position="64"/>
        <end position="98"/>
    </location>
</feature>
<protein>
    <submittedName>
        <fullName evidence="3">Uncharacterized protein</fullName>
    </submittedName>
</protein>
<feature type="signal peptide" evidence="2">
    <location>
        <begin position="1"/>
        <end position="25"/>
    </location>
</feature>
<dbReference type="Proteomes" id="UP000825729">
    <property type="component" value="Unassembled WGS sequence"/>
</dbReference>
<dbReference type="PANTHER" id="PTHR33982">
    <property type="entry name" value="OUTER ENVELOPE MEMBRANE PROTEIN 7-RELATED"/>
    <property type="match status" value="1"/>
</dbReference>
<gene>
    <name evidence="3" type="ORF">H6P81_004787</name>
</gene>
<organism evidence="3 4">
    <name type="scientific">Aristolochia fimbriata</name>
    <name type="common">White veined hardy Dutchman's pipe vine</name>
    <dbReference type="NCBI Taxonomy" id="158543"/>
    <lineage>
        <taxon>Eukaryota</taxon>
        <taxon>Viridiplantae</taxon>
        <taxon>Streptophyta</taxon>
        <taxon>Embryophyta</taxon>
        <taxon>Tracheophyta</taxon>
        <taxon>Spermatophyta</taxon>
        <taxon>Magnoliopsida</taxon>
        <taxon>Magnoliidae</taxon>
        <taxon>Piperales</taxon>
        <taxon>Aristolochiaceae</taxon>
        <taxon>Aristolochia</taxon>
    </lineage>
</organism>
<evidence type="ECO:0000256" key="1">
    <source>
        <dbReference type="SAM" id="MobiDB-lite"/>
    </source>
</evidence>
<evidence type="ECO:0000313" key="3">
    <source>
        <dbReference type="EMBL" id="KAG9451883.1"/>
    </source>
</evidence>
<keyword evidence="2" id="KW-0732">Signal</keyword>
<dbReference type="PANTHER" id="PTHR33982:SF7">
    <property type="entry name" value="OS07G0154300 PROTEIN"/>
    <property type="match status" value="1"/>
</dbReference>
<feature type="chain" id="PRO_5043978328" evidence="2">
    <location>
        <begin position="26"/>
        <end position="174"/>
    </location>
</feature>
<keyword evidence="4" id="KW-1185">Reference proteome</keyword>
<accession>A0AAV7ESR1</accession>